<keyword evidence="3" id="KW-1185">Reference proteome</keyword>
<evidence type="ECO:0000259" key="1">
    <source>
        <dbReference type="Pfam" id="PF12937"/>
    </source>
</evidence>
<evidence type="ECO:0000313" key="3">
    <source>
        <dbReference type="Proteomes" id="UP000605846"/>
    </source>
</evidence>
<sequence length="627" mass="72915">MGPSSLPIELLDLIGSSLSQEDHYACAAVNRKWYLAFRRLLYRRVTVRNRREFVRVYKTLKKDAYALRPLGYSIKELNISGGRLTGEELAELSLLCPHADSINIHWSVWQHFAYAERSDTPAPIVIEEKMTLLLRSLNLTRLTLDCQELAFAVDLTAVLAAAPNLLFLSFKNTSYDIYVQNLERLHNVCPSLESLHTRCHTPLHQPTQLPVALEHCEPAYNMKSLRVQFSHTCSITAEWFQYVARKYPNLQALDFESLDKDDTDAHDFNDASRLEAFDLIAQRCKRLKAVRMTRFYIEDYFFRALDEAGIRLEAIECKPRFVNHQTVHARLAFGTVRHFRDTLTSMTIAWSSCDNPLRGLMSSFHGFIHLSDLVLSLYNCGYHLGEAFFIETVLDNCIGLKRFVFEQGTLSARETRDEDFVPHGLTTLSMNCVKFNEHALEYISARCPALDRLSMLCCSPYRTLSLRPTIHIHMPKQKFSLIDISYLKPEESEWTRRVHHEPMKFFSLTQLEKDRQSKETVYYMSDFYKTRHRYCPRYFTRDVDYGHLRTKGLARSFRQLTLDESNVVNGNLNDTAILRMPTKRSRVCAQRQSYSERWIRELRTCGMTKITCLSVDRLRINGMRISL</sequence>
<proteinExistence type="predicted"/>
<gene>
    <name evidence="2" type="ORF">EC973_006821</name>
</gene>
<dbReference type="InterPro" id="IPR001810">
    <property type="entry name" value="F-box_dom"/>
</dbReference>
<reference evidence="2" key="1">
    <citation type="submission" date="2020-01" db="EMBL/GenBank/DDBJ databases">
        <title>Genome Sequencing of Three Apophysomyces-Like Fungal Strains Confirms a Novel Fungal Genus in the Mucoromycota with divergent Burkholderia-like Endosymbiotic Bacteria.</title>
        <authorList>
            <person name="Stajich J.E."/>
            <person name="Macias A.M."/>
            <person name="Carter-House D."/>
            <person name="Lovett B."/>
            <person name="Kasson L.R."/>
            <person name="Berry K."/>
            <person name="Grigoriev I."/>
            <person name="Chang Y."/>
            <person name="Spatafora J."/>
            <person name="Kasson M.T."/>
        </authorList>
    </citation>
    <scope>NUCLEOTIDE SEQUENCE</scope>
    <source>
        <strain evidence="2">NRRL A-21654</strain>
    </source>
</reference>
<dbReference type="PANTHER" id="PTHR13318:SF95">
    <property type="entry name" value="F-BOX PROTEIN YLR352W"/>
    <property type="match status" value="1"/>
</dbReference>
<accession>A0A8H7BVR5</accession>
<dbReference type="EMBL" id="JABAYA010000046">
    <property type="protein sequence ID" value="KAF7727933.1"/>
    <property type="molecule type" value="Genomic_DNA"/>
</dbReference>
<dbReference type="GO" id="GO:0031146">
    <property type="term" value="P:SCF-dependent proteasomal ubiquitin-dependent protein catabolic process"/>
    <property type="evidence" value="ECO:0007669"/>
    <property type="project" value="TreeGrafter"/>
</dbReference>
<feature type="domain" description="F-box" evidence="1">
    <location>
        <begin position="4"/>
        <end position="47"/>
    </location>
</feature>
<dbReference type="InterPro" id="IPR036047">
    <property type="entry name" value="F-box-like_dom_sf"/>
</dbReference>
<protein>
    <recommendedName>
        <fullName evidence="1">F-box domain-containing protein</fullName>
    </recommendedName>
</protein>
<dbReference type="SUPFAM" id="SSF81383">
    <property type="entry name" value="F-box domain"/>
    <property type="match status" value="1"/>
</dbReference>
<dbReference type="SUPFAM" id="SSF52047">
    <property type="entry name" value="RNI-like"/>
    <property type="match status" value="1"/>
</dbReference>
<dbReference type="OrthoDB" id="2269543at2759"/>
<dbReference type="GO" id="GO:0019005">
    <property type="term" value="C:SCF ubiquitin ligase complex"/>
    <property type="evidence" value="ECO:0007669"/>
    <property type="project" value="TreeGrafter"/>
</dbReference>
<dbReference type="PANTHER" id="PTHR13318">
    <property type="entry name" value="PARTNER OF PAIRED, ISOFORM B-RELATED"/>
    <property type="match status" value="1"/>
</dbReference>
<comment type="caution">
    <text evidence="2">The sequence shown here is derived from an EMBL/GenBank/DDBJ whole genome shotgun (WGS) entry which is preliminary data.</text>
</comment>
<dbReference type="AlphaFoldDB" id="A0A8H7BVR5"/>
<evidence type="ECO:0000313" key="2">
    <source>
        <dbReference type="EMBL" id="KAF7727933.1"/>
    </source>
</evidence>
<name>A0A8H7BVR5_9FUNG</name>
<dbReference type="InterPro" id="IPR032675">
    <property type="entry name" value="LRR_dom_sf"/>
</dbReference>
<organism evidence="2 3">
    <name type="scientific">Apophysomyces ossiformis</name>
    <dbReference type="NCBI Taxonomy" id="679940"/>
    <lineage>
        <taxon>Eukaryota</taxon>
        <taxon>Fungi</taxon>
        <taxon>Fungi incertae sedis</taxon>
        <taxon>Mucoromycota</taxon>
        <taxon>Mucoromycotina</taxon>
        <taxon>Mucoromycetes</taxon>
        <taxon>Mucorales</taxon>
        <taxon>Mucorineae</taxon>
        <taxon>Mucoraceae</taxon>
        <taxon>Apophysomyces</taxon>
    </lineage>
</organism>
<dbReference type="Proteomes" id="UP000605846">
    <property type="component" value="Unassembled WGS sequence"/>
</dbReference>
<dbReference type="Pfam" id="PF12937">
    <property type="entry name" value="F-box-like"/>
    <property type="match status" value="1"/>
</dbReference>
<dbReference type="Gene3D" id="3.80.10.10">
    <property type="entry name" value="Ribonuclease Inhibitor"/>
    <property type="match status" value="1"/>
</dbReference>